<dbReference type="Proteomes" id="UP001055634">
    <property type="component" value="Segment"/>
</dbReference>
<keyword evidence="2" id="KW-1185">Reference proteome</keyword>
<name>A0A9E7N2Y6_9CAUD</name>
<evidence type="ECO:0000313" key="2">
    <source>
        <dbReference type="Proteomes" id="UP001055634"/>
    </source>
</evidence>
<evidence type="ECO:0000313" key="1">
    <source>
        <dbReference type="EMBL" id="UTC28095.1"/>
    </source>
</evidence>
<accession>A0A9E7N2Y6</accession>
<gene>
    <name evidence="1" type="ORF">GURKE_00630</name>
</gene>
<organism evidence="1 2">
    <name type="scientific">Brevundimonas phage vB_BpoS-Gurke</name>
    <dbReference type="NCBI Taxonomy" id="2948599"/>
    <lineage>
        <taxon>Viruses</taxon>
        <taxon>Duplodnaviria</taxon>
        <taxon>Heunggongvirae</taxon>
        <taxon>Uroviricota</taxon>
        <taxon>Caudoviricetes</taxon>
        <taxon>Jeanschmidtviridae</taxon>
        <taxon>Kikimoravirus</taxon>
        <taxon>Kikimoravirus gurke</taxon>
    </lineage>
</organism>
<sequence length="293" mass="31834">MSRVTLQKELVAVLKAHIKADASGLSPSVAGLYLVGFEKAAEAVIGHLLKVVDPTAKSHVEALDRKARASFETNRSFGRRGVQWALEQEPEWRAARMIERLAAKIAVGDTDINLPMRRDVIKILAPFVKVMELYSPQEDDDYQVVLDSSVKALREALPLLAFRQAAALSRALEGDCIGINYGLLRGCVQDIIMTEIIKAGHVDAETITFNYGRFWDATYAAAGELMDGSCPQVSEADQPIRSILSSALARKVARYEDALKRIAEASPRNANANTARDMSTHTGAIAASALADA</sequence>
<protein>
    <submittedName>
        <fullName evidence="1">Uncharacterized protein</fullName>
    </submittedName>
</protein>
<dbReference type="EMBL" id="ON529850">
    <property type="protein sequence ID" value="UTC28095.1"/>
    <property type="molecule type" value="Genomic_DNA"/>
</dbReference>
<proteinExistence type="predicted"/>
<reference evidence="1" key="1">
    <citation type="submission" date="2022-04" db="EMBL/GenBank/DDBJ databases">
        <authorList>
            <person name="Friedrich I."/>
            <person name="Schneider D."/>
            <person name="Poehlein A."/>
            <person name="Hertel R."/>
            <person name="Daniel R."/>
        </authorList>
    </citation>
    <scope>NUCLEOTIDE SEQUENCE</scope>
</reference>